<dbReference type="Proteomes" id="UP000094243">
    <property type="component" value="Unassembled WGS sequence"/>
</dbReference>
<evidence type="ECO:0000313" key="3">
    <source>
        <dbReference type="EMBL" id="ODQ91002.1"/>
    </source>
</evidence>
<keyword evidence="3" id="KW-0540">Nuclease</keyword>
<dbReference type="OrthoDB" id="2340043at2"/>
<keyword evidence="1" id="KW-0472">Membrane</keyword>
<feature type="domain" description="Endonuclease/exonuclease/phosphatase" evidence="2">
    <location>
        <begin position="102"/>
        <end position="314"/>
    </location>
</feature>
<dbReference type="SUPFAM" id="SSF56219">
    <property type="entry name" value="DNase I-like"/>
    <property type="match status" value="1"/>
</dbReference>
<keyword evidence="4" id="KW-1185">Reference proteome</keyword>
<dbReference type="EMBL" id="MIGZ01000102">
    <property type="protein sequence ID" value="ODQ91002.1"/>
    <property type="molecule type" value="Genomic_DNA"/>
</dbReference>
<keyword evidence="3" id="KW-0255">Endonuclease</keyword>
<dbReference type="Pfam" id="PF03372">
    <property type="entry name" value="Exo_endo_phos"/>
    <property type="match status" value="1"/>
</dbReference>
<feature type="transmembrane region" description="Helical" evidence="1">
    <location>
        <begin position="37"/>
        <end position="60"/>
    </location>
</feature>
<protein>
    <submittedName>
        <fullName evidence="3">Endonuclease</fullName>
    </submittedName>
</protein>
<sequence length="338" mass="35665">MSGRRRALVTVLAAAALVLSLSTVVVRAHPISNVIELIAAVGSPYTPWMALAGVTLLALCRRIFATIAALAVLAATLVIQVPWYYFARTADVGAHADVNVLSSNLWKGRADESSFVGLAKDSADVITVSELTPEAVARFSQAGIEEAFPYSVLNPAPNAGGIGLWSRFPLTAVRTPKHRDTTIIAARVQILGARFDPLIASVHITSPVTAEPGSFDAWQRGIAATRADLDAFAKSAGSAAVIVGGDFNSTPDMRQFRDLLTNGYRDAVDQTGAGFAPTFPSNKWFPPALVIDHVLIRNAAASSVRAKNIPGSDHRALLATIRVPIDPAPPSSATLITN</sequence>
<keyword evidence="1" id="KW-0812">Transmembrane</keyword>
<dbReference type="GO" id="GO:0004519">
    <property type="term" value="F:endonuclease activity"/>
    <property type="evidence" value="ECO:0007669"/>
    <property type="project" value="UniProtKB-KW"/>
</dbReference>
<evidence type="ECO:0000256" key="1">
    <source>
        <dbReference type="SAM" id="Phobius"/>
    </source>
</evidence>
<dbReference type="Gene3D" id="3.60.10.10">
    <property type="entry name" value="Endonuclease/exonuclease/phosphatase"/>
    <property type="match status" value="1"/>
</dbReference>
<dbReference type="InterPro" id="IPR036691">
    <property type="entry name" value="Endo/exonu/phosph_ase_sf"/>
</dbReference>
<name>A0A1E3RNK9_9MYCO</name>
<evidence type="ECO:0000259" key="2">
    <source>
        <dbReference type="Pfam" id="PF03372"/>
    </source>
</evidence>
<organism evidence="3 4">
    <name type="scientific">Mycolicibacterium holsaticum</name>
    <dbReference type="NCBI Taxonomy" id="152142"/>
    <lineage>
        <taxon>Bacteria</taxon>
        <taxon>Bacillati</taxon>
        <taxon>Actinomycetota</taxon>
        <taxon>Actinomycetes</taxon>
        <taxon>Mycobacteriales</taxon>
        <taxon>Mycobacteriaceae</taxon>
        <taxon>Mycolicibacterium</taxon>
    </lineage>
</organism>
<dbReference type="AlphaFoldDB" id="A0A1E3RNK9"/>
<accession>A0A1E3RNK9</accession>
<feature type="transmembrane region" description="Helical" evidence="1">
    <location>
        <begin position="67"/>
        <end position="86"/>
    </location>
</feature>
<evidence type="ECO:0000313" key="4">
    <source>
        <dbReference type="Proteomes" id="UP000094243"/>
    </source>
</evidence>
<comment type="caution">
    <text evidence="3">The sequence shown here is derived from an EMBL/GenBank/DDBJ whole genome shotgun (WGS) entry which is preliminary data.</text>
</comment>
<proteinExistence type="predicted"/>
<reference evidence="4" key="1">
    <citation type="submission" date="2016-09" db="EMBL/GenBank/DDBJ databases">
        <authorList>
            <person name="Greninger A.L."/>
            <person name="Jerome K.R."/>
            <person name="Mcnair B."/>
            <person name="Wallis C."/>
            <person name="Fang F."/>
        </authorList>
    </citation>
    <scope>NUCLEOTIDE SEQUENCE [LARGE SCALE GENOMIC DNA]</scope>
    <source>
        <strain evidence="4">M7</strain>
    </source>
</reference>
<gene>
    <name evidence="3" type="ORF">BHQ17_16930</name>
</gene>
<keyword evidence="1" id="KW-1133">Transmembrane helix</keyword>
<keyword evidence="3" id="KW-0378">Hydrolase</keyword>
<dbReference type="InterPro" id="IPR005135">
    <property type="entry name" value="Endo/exonuclease/phosphatase"/>
</dbReference>